<feature type="non-terminal residue" evidence="2">
    <location>
        <position position="200"/>
    </location>
</feature>
<dbReference type="AlphaFoldDB" id="A0A382VP60"/>
<dbReference type="EMBL" id="UINC01153123">
    <property type="protein sequence ID" value="SVD47668.1"/>
    <property type="molecule type" value="Genomic_DNA"/>
</dbReference>
<dbReference type="InterPro" id="IPR007044">
    <property type="entry name" value="Cyclodeamin/CycHdrlase"/>
</dbReference>
<name>A0A382VP60_9ZZZZ</name>
<dbReference type="InterPro" id="IPR036178">
    <property type="entry name" value="Formintransfe-cycloase-like_sf"/>
</dbReference>
<evidence type="ECO:0000259" key="1">
    <source>
        <dbReference type="Pfam" id="PF04961"/>
    </source>
</evidence>
<dbReference type="SUPFAM" id="SSF101262">
    <property type="entry name" value="Methenyltetrahydrofolate cyclohydrolase-like"/>
    <property type="match status" value="1"/>
</dbReference>
<feature type="domain" description="Cyclodeaminase/cyclohydrolase" evidence="1">
    <location>
        <begin position="6"/>
        <end position="186"/>
    </location>
</feature>
<accession>A0A382VP60</accession>
<evidence type="ECO:0000313" key="2">
    <source>
        <dbReference type="EMBL" id="SVD47668.1"/>
    </source>
</evidence>
<proteinExistence type="predicted"/>
<dbReference type="Gene3D" id="1.20.120.680">
    <property type="entry name" value="Formiminotetrahydrofolate cyclodeaminase monomer, up-and-down helical bundle"/>
    <property type="match status" value="1"/>
</dbReference>
<protein>
    <recommendedName>
        <fullName evidence="1">Cyclodeaminase/cyclohydrolase domain-containing protein</fullName>
    </recommendedName>
</protein>
<dbReference type="InterPro" id="IPR054893">
    <property type="entry name" value="MthfCyhylase"/>
</dbReference>
<reference evidence="2" key="1">
    <citation type="submission" date="2018-05" db="EMBL/GenBank/DDBJ databases">
        <authorList>
            <person name="Lanie J.A."/>
            <person name="Ng W.-L."/>
            <person name="Kazmierczak K.M."/>
            <person name="Andrzejewski T.M."/>
            <person name="Davidsen T.M."/>
            <person name="Wayne K.J."/>
            <person name="Tettelin H."/>
            <person name="Glass J.I."/>
            <person name="Rusch D."/>
            <person name="Podicherti R."/>
            <person name="Tsui H.-C.T."/>
            <person name="Winkler M.E."/>
        </authorList>
    </citation>
    <scope>NUCLEOTIDE SEQUENCE</scope>
</reference>
<organism evidence="2">
    <name type="scientific">marine metagenome</name>
    <dbReference type="NCBI Taxonomy" id="408172"/>
    <lineage>
        <taxon>unclassified sequences</taxon>
        <taxon>metagenomes</taxon>
        <taxon>ecological metagenomes</taxon>
    </lineage>
</organism>
<dbReference type="Pfam" id="PF04961">
    <property type="entry name" value="FTCD_C"/>
    <property type="match status" value="1"/>
</dbReference>
<sequence length="200" mass="21404">MIKDMTIQTFLDELASKASTPGGGGGAAVNGAIGAALISMVANFTIGKKGYEDVQDEFTNILNESEDLRSKLTDAIKDDVDVFNRVMAAYGMAKETDEEKHLRTESIQAALKEATEVPLACAKLCRQVIDLSESAAKKGNTNVISDAGVALLAGYAGLRSAALNVYINIGGIKDKEFADDRRQQLEALLDNVEIFKDGQK</sequence>
<gene>
    <name evidence="2" type="ORF">METZ01_LOCUS400522</name>
</gene>
<dbReference type="GO" id="GO:0003824">
    <property type="term" value="F:catalytic activity"/>
    <property type="evidence" value="ECO:0007669"/>
    <property type="project" value="InterPro"/>
</dbReference>
<dbReference type="NCBIfam" id="NF045657">
    <property type="entry name" value="MthfCyhylaseFchA"/>
    <property type="match status" value="1"/>
</dbReference>